<proteinExistence type="predicted"/>
<comment type="caution">
    <text evidence="3">The sequence shown here is derived from an EMBL/GenBank/DDBJ whole genome shotgun (WGS) entry which is preliminary data.</text>
</comment>
<organism evidence="3 4">
    <name type="scientific">Streptomyces exfoliatus</name>
    <name type="common">Streptomyces hydrogenans</name>
    <dbReference type="NCBI Taxonomy" id="1905"/>
    <lineage>
        <taxon>Bacteria</taxon>
        <taxon>Bacillati</taxon>
        <taxon>Actinomycetota</taxon>
        <taxon>Actinomycetes</taxon>
        <taxon>Kitasatosporales</taxon>
        <taxon>Streptomycetaceae</taxon>
        <taxon>Streptomyces</taxon>
    </lineage>
</organism>
<dbReference type="InterPro" id="IPR013517">
    <property type="entry name" value="FG-GAP"/>
</dbReference>
<evidence type="ECO:0000313" key="4">
    <source>
        <dbReference type="Proteomes" id="UP001551210"/>
    </source>
</evidence>
<dbReference type="Pfam" id="PF13517">
    <property type="entry name" value="FG-GAP_3"/>
    <property type="match status" value="1"/>
</dbReference>
<evidence type="ECO:0000256" key="1">
    <source>
        <dbReference type="ARBA" id="ARBA00022729"/>
    </source>
</evidence>
<dbReference type="Gene3D" id="2.115.10.10">
    <property type="entry name" value="Tachylectin 2"/>
    <property type="match status" value="1"/>
</dbReference>
<sequence length="730" mass="75856">MQFRSTRLALAVTAVLAVTTLGAGTLATAPTAFAAGTAAASAEQAAATLPVYPEGSTPGGVGTSGFLSFSFDADSNRKLLWTSYDGTRTSLQSPTGWATGAGDVVVLGDENWIYEMQSLTLRNMAVPSAPGVAIDLRPLNGKYVAVLSPTSVLAQLTTEAGVELHVVSKDGGTTTTRKIAGLPADATEFFGSKAQDGHVLVGYEKGPADLRTGGRAMVDVTAGTVTETYASAESGRGFGGLQFSASHVAWYEVETGAGGVVVSVDRKTREAKRTVLGGHTSLTALVGDWVVYGHPTTPVRAVSLTTGESRDLLAYGSEAMSVSDGTVVVHGRRSADDKGLFRIAAAADGTPTVTKVAEEGQLPALTIEQTHVPDAVNLDQTGGKATLGWTLSDREAYLDVTLTHTVTGKEFRTRVDAPAEGTRFSFTWNGTIGGVDAPNGTYGVEAEATRLDGTGEPAYQGWLMNVTRTANPHDYSDNGSTDVLARDAAGVLWRDDLRDRPADGTPSSAQRTRAGYGWQTYKQVEAVGSIAGNEVGDLVAVDGAGALYHYLGKGDGTFTARQKVGTGWQIYNKLAGGSDLNGDGRADLVATDTAGVLWFYKGTGSTTAPYAPRVRVGGGWQIYNHITALGNIAGTASGDLVARDTAGVLWLYQGNGTGGFAPRVKIGGGWNAFTQLVGAGDIDNDGRPDMVAYGSGGTYVYRSTGSVTAPFSRQTTTLYAGEGTKFNSVV</sequence>
<gene>
    <name evidence="3" type="ORF">AB0A76_04145</name>
</gene>
<reference evidence="3 4" key="1">
    <citation type="submission" date="2024-06" db="EMBL/GenBank/DDBJ databases">
        <title>The Natural Products Discovery Center: Release of the First 8490 Sequenced Strains for Exploring Actinobacteria Biosynthetic Diversity.</title>
        <authorList>
            <person name="Kalkreuter E."/>
            <person name="Kautsar S.A."/>
            <person name="Yang D."/>
            <person name="Bader C.D."/>
            <person name="Teijaro C.N."/>
            <person name="Fluegel L."/>
            <person name="Davis C.M."/>
            <person name="Simpson J.R."/>
            <person name="Lauterbach L."/>
            <person name="Steele A.D."/>
            <person name="Gui C."/>
            <person name="Meng S."/>
            <person name="Li G."/>
            <person name="Viehrig K."/>
            <person name="Ye F."/>
            <person name="Su P."/>
            <person name="Kiefer A.F."/>
            <person name="Nichols A."/>
            <person name="Cepeda A.J."/>
            <person name="Yan W."/>
            <person name="Fan B."/>
            <person name="Jiang Y."/>
            <person name="Adhikari A."/>
            <person name="Zheng C.-J."/>
            <person name="Schuster L."/>
            <person name="Cowan T.M."/>
            <person name="Smanski M.J."/>
            <person name="Chevrette M.G."/>
            <person name="De Carvalho L.P.S."/>
            <person name="Shen B."/>
        </authorList>
    </citation>
    <scope>NUCLEOTIDE SEQUENCE [LARGE SCALE GENOMIC DNA]</scope>
    <source>
        <strain evidence="3 4">NPDC045705</strain>
    </source>
</reference>
<dbReference type="PANTHER" id="PTHR44103:SF1">
    <property type="entry name" value="PROPROTEIN CONVERTASE P"/>
    <property type="match status" value="1"/>
</dbReference>
<dbReference type="SUPFAM" id="SSF69318">
    <property type="entry name" value="Integrin alpha N-terminal domain"/>
    <property type="match status" value="1"/>
</dbReference>
<protein>
    <submittedName>
        <fullName evidence="3">VCBS repeat-containing protein</fullName>
    </submittedName>
</protein>
<feature type="chain" id="PRO_5045611301" evidence="2">
    <location>
        <begin position="35"/>
        <end position="730"/>
    </location>
</feature>
<evidence type="ECO:0000313" key="3">
    <source>
        <dbReference type="EMBL" id="MEU7292387.1"/>
    </source>
</evidence>
<dbReference type="EMBL" id="JBEZAM010000003">
    <property type="protein sequence ID" value="MEU7292387.1"/>
    <property type="molecule type" value="Genomic_DNA"/>
</dbReference>
<keyword evidence="1 2" id="KW-0732">Signal</keyword>
<dbReference type="Proteomes" id="UP001551210">
    <property type="component" value="Unassembled WGS sequence"/>
</dbReference>
<feature type="signal peptide" evidence="2">
    <location>
        <begin position="1"/>
        <end position="34"/>
    </location>
</feature>
<dbReference type="InterPro" id="IPR028994">
    <property type="entry name" value="Integrin_alpha_N"/>
</dbReference>
<name>A0ABV3CQ94_STREX</name>
<dbReference type="PANTHER" id="PTHR44103">
    <property type="entry name" value="PROPROTEIN CONVERTASE P"/>
    <property type="match status" value="1"/>
</dbReference>
<accession>A0ABV3CQ94</accession>
<evidence type="ECO:0000256" key="2">
    <source>
        <dbReference type="SAM" id="SignalP"/>
    </source>
</evidence>
<keyword evidence="4" id="KW-1185">Reference proteome</keyword>